<dbReference type="EMBL" id="MCRI01000014">
    <property type="protein sequence ID" value="ODN66710.1"/>
    <property type="molecule type" value="Genomic_DNA"/>
</dbReference>
<evidence type="ECO:0000256" key="1">
    <source>
        <dbReference type="ARBA" id="ARBA00004167"/>
    </source>
</evidence>
<dbReference type="GO" id="GO:0006508">
    <property type="term" value="P:proteolysis"/>
    <property type="evidence" value="ECO:0007669"/>
    <property type="project" value="UniProtKB-KW"/>
</dbReference>
<dbReference type="GO" id="GO:0016020">
    <property type="term" value="C:membrane"/>
    <property type="evidence" value="ECO:0007669"/>
    <property type="project" value="UniProtKB-SubCell"/>
</dbReference>
<evidence type="ECO:0000256" key="2">
    <source>
        <dbReference type="ARBA" id="ARBA00006971"/>
    </source>
</evidence>
<feature type="region of interest" description="Disordered" evidence="7">
    <location>
        <begin position="1"/>
        <end position="20"/>
    </location>
</feature>
<evidence type="ECO:0000313" key="10">
    <source>
        <dbReference type="Proteomes" id="UP000094379"/>
    </source>
</evidence>
<dbReference type="InterPro" id="IPR010201">
    <property type="entry name" value="HflK"/>
</dbReference>
<dbReference type="InterPro" id="IPR001107">
    <property type="entry name" value="Band_7"/>
</dbReference>
<organism evidence="9 10">
    <name type="scientific">Methylophaga muralis</name>
    <dbReference type="NCBI Taxonomy" id="291169"/>
    <lineage>
        <taxon>Bacteria</taxon>
        <taxon>Pseudomonadati</taxon>
        <taxon>Pseudomonadota</taxon>
        <taxon>Gammaproteobacteria</taxon>
        <taxon>Thiotrichales</taxon>
        <taxon>Piscirickettsiaceae</taxon>
        <taxon>Methylophaga</taxon>
    </lineage>
</organism>
<protein>
    <recommendedName>
        <fullName evidence="6">Protein HflK</fullName>
    </recommendedName>
</protein>
<reference evidence="9 10" key="1">
    <citation type="submission" date="2016-07" db="EMBL/GenBank/DDBJ databases">
        <title>Draft Genome Sequence of Methylophaga muralis Bur 1.</title>
        <authorList>
            <person name="Vasilenko O.V."/>
            <person name="Doronina N.V."/>
            <person name="Shmareva M.N."/>
            <person name="Tarlachkov S.V."/>
            <person name="Mustakhimov I."/>
            <person name="Trotsenko Y.A."/>
        </authorList>
    </citation>
    <scope>NUCLEOTIDE SEQUENCE [LARGE SCALE GENOMIC DNA]</scope>
    <source>
        <strain evidence="9 10">Bur 1</strain>
    </source>
</reference>
<dbReference type="PATRIC" id="fig|291169.3.peg.1544"/>
<dbReference type="STRING" id="291169.A9E74_01537"/>
<dbReference type="SMART" id="SM00244">
    <property type="entry name" value="PHB"/>
    <property type="match status" value="1"/>
</dbReference>
<evidence type="ECO:0000259" key="8">
    <source>
        <dbReference type="SMART" id="SM00244"/>
    </source>
</evidence>
<gene>
    <name evidence="9" type="primary">hflK_2</name>
    <name evidence="9" type="ORF">A9E74_01537</name>
</gene>
<comment type="function">
    <text evidence="6">HflC and HflK could encode or regulate a protease.</text>
</comment>
<sequence>MFGGNSGGSNNTQPPEGGSKSGSIGAGLIAAIILLVWLLSGIYIVEPAERGVVLRFGQYSHTSMPGPHWHFPYPIDRVEVVDVAKIRSVEIGYRSSGGRPESNVLSESLMLTNDENIVDLKIAGQYRINDAAEYLFNVRTPDTILRQMMESAVREVVGQSTMDFVLTEGRSEVATRTEQRLQAMLDAHATGLTVTSVSMQDVQPPEQVQDAFADVVKAREDEVRAKNEAEAYSNDIIPRARGQAFRVIQEAEAYKSQVVAKANGEASRFVQVMTEYEKAPLITQERLYIDAMESVYSRSQKVMVDVDSGGNNVLYLPLDKMRGSSNAPRVDLNNLNYPTTNNPQTSSSTSAQDGSRSRGGR</sequence>
<evidence type="ECO:0000256" key="6">
    <source>
        <dbReference type="RuleBase" id="RU364113"/>
    </source>
</evidence>
<evidence type="ECO:0000313" key="9">
    <source>
        <dbReference type="EMBL" id="ODN66710.1"/>
    </source>
</evidence>
<comment type="subcellular location">
    <subcellularLocation>
        <location evidence="1">Membrane</location>
        <topology evidence="1">Single-pass membrane protein</topology>
    </subcellularLocation>
</comment>
<dbReference type="Proteomes" id="UP000094379">
    <property type="component" value="Unassembled WGS sequence"/>
</dbReference>
<feature type="compositionally biased region" description="Low complexity" evidence="7">
    <location>
        <begin position="332"/>
        <end position="350"/>
    </location>
</feature>
<dbReference type="CDD" id="cd03404">
    <property type="entry name" value="SPFH_HflK"/>
    <property type="match status" value="1"/>
</dbReference>
<dbReference type="AlphaFoldDB" id="A0A1E3GRN0"/>
<keyword evidence="3 6" id="KW-0812">Transmembrane</keyword>
<keyword evidence="9" id="KW-0645">Protease</keyword>
<dbReference type="Gene3D" id="3.30.479.30">
    <property type="entry name" value="Band 7 domain"/>
    <property type="match status" value="1"/>
</dbReference>
<comment type="subunit">
    <text evidence="6">HflC and HflK may interact to form a multimeric complex.</text>
</comment>
<keyword evidence="10" id="KW-1185">Reference proteome</keyword>
<dbReference type="PANTHER" id="PTHR43327:SF2">
    <property type="entry name" value="MODULATOR OF FTSH PROTEASE HFLK"/>
    <property type="match status" value="1"/>
</dbReference>
<dbReference type="InterPro" id="IPR036013">
    <property type="entry name" value="Band_7/SPFH_dom_sf"/>
</dbReference>
<feature type="transmembrane region" description="Helical" evidence="6">
    <location>
        <begin position="24"/>
        <end position="45"/>
    </location>
</feature>
<dbReference type="GO" id="GO:0008233">
    <property type="term" value="F:peptidase activity"/>
    <property type="evidence" value="ECO:0007669"/>
    <property type="project" value="UniProtKB-KW"/>
</dbReference>
<evidence type="ECO:0000256" key="3">
    <source>
        <dbReference type="ARBA" id="ARBA00022692"/>
    </source>
</evidence>
<dbReference type="RefSeq" id="WP_245652103.1">
    <property type="nucleotide sequence ID" value="NZ_MCRI01000014.1"/>
</dbReference>
<keyword evidence="5 6" id="KW-0472">Membrane</keyword>
<dbReference type="NCBIfam" id="TIGR01933">
    <property type="entry name" value="hflK"/>
    <property type="match status" value="1"/>
</dbReference>
<proteinExistence type="inferred from homology"/>
<comment type="similarity">
    <text evidence="2 6">Belongs to the band 7/mec-2 family. HflK subfamily.</text>
</comment>
<feature type="domain" description="Band 7" evidence="8">
    <location>
        <begin position="40"/>
        <end position="216"/>
    </location>
</feature>
<accession>A0A1E3GRN0</accession>
<dbReference type="InterPro" id="IPR050710">
    <property type="entry name" value="Band7/mec-2_domain"/>
</dbReference>
<dbReference type="SUPFAM" id="SSF117892">
    <property type="entry name" value="Band 7/SPFH domain"/>
    <property type="match status" value="1"/>
</dbReference>
<evidence type="ECO:0000256" key="7">
    <source>
        <dbReference type="SAM" id="MobiDB-lite"/>
    </source>
</evidence>
<name>A0A1E3GRN0_9GAMM</name>
<evidence type="ECO:0000256" key="5">
    <source>
        <dbReference type="ARBA" id="ARBA00023136"/>
    </source>
</evidence>
<keyword evidence="9" id="KW-0378">Hydrolase</keyword>
<dbReference type="PANTHER" id="PTHR43327">
    <property type="entry name" value="STOMATIN-LIKE PROTEIN 2, MITOCHONDRIAL"/>
    <property type="match status" value="1"/>
</dbReference>
<evidence type="ECO:0000256" key="4">
    <source>
        <dbReference type="ARBA" id="ARBA00022989"/>
    </source>
</evidence>
<dbReference type="Pfam" id="PF01145">
    <property type="entry name" value="Band_7"/>
    <property type="match status" value="1"/>
</dbReference>
<feature type="region of interest" description="Disordered" evidence="7">
    <location>
        <begin position="325"/>
        <end position="361"/>
    </location>
</feature>
<keyword evidence="4 6" id="KW-1133">Transmembrane helix</keyword>
<comment type="caution">
    <text evidence="9">The sequence shown here is derived from an EMBL/GenBank/DDBJ whole genome shotgun (WGS) entry which is preliminary data.</text>
</comment>